<dbReference type="PANTHER" id="PTHR43099">
    <property type="entry name" value="UPF0053 PROTEIN YRKA"/>
    <property type="match status" value="1"/>
</dbReference>
<sequence length="390" mass="44497">MIYSVLSLACIALNALFTIGQIVLEEHSDTTGKHVRKTILFLNLASILGGLWFAFESDRLAPWIVFVLYLYSSFIFGTLLPRHYAHTHPEQIETLFPFFLRISQVFSIFTFFVPIDPAPKQADLSEEAIREMIHAASESETIDEPQKEIIENVFDLDDTSIEEICTHRSQVISLSMDESAEEWKKIIHENRHTFYPITGKDDDDVIGVLDTRDYFRLDDTSKECVLAHAVDHPLFISENGKVDDVFNEMKSQKTYFAIILDEYGGMTGIVTLHDIIETLLGEMYEPEDEIEPEDIVSLGENKWEIYGFADLKDVQEELKIELPVDDYDTFSGYVLGSYGHIPSDGTTITVDLPQLRVEVKEILNHRVGKTIVEKIKGEMVDGETEKENRS</sequence>
<reference evidence="6 7" key="1">
    <citation type="submission" date="2016-11" db="EMBL/GenBank/DDBJ databases">
        <title>Description of two novel members of the family Erysipelotrichaceae: Ileibacterium lipovorans gen. nov., sp. nov. and Dubosiella newyorkensis, gen. nov., sp. nov.</title>
        <authorList>
            <person name="Cox L.M."/>
            <person name="Sohn J."/>
            <person name="Tyrrell K.L."/>
            <person name="Citron D.M."/>
            <person name="Lawson P.A."/>
            <person name="Patel N.B."/>
            <person name="Iizumi T."/>
            <person name="Perez-Perez G.I."/>
            <person name="Goldstein E.J."/>
            <person name="Blaser M.J."/>
        </authorList>
    </citation>
    <scope>NUCLEOTIDE SEQUENCE [LARGE SCALE GENOMIC DNA]</scope>
    <source>
        <strain evidence="6 7">NYU-BL-A4</strain>
    </source>
</reference>
<evidence type="ECO:0000256" key="1">
    <source>
        <dbReference type="ARBA" id="ARBA00022737"/>
    </source>
</evidence>
<dbReference type="GO" id="GO:0050660">
    <property type="term" value="F:flavin adenine dinucleotide binding"/>
    <property type="evidence" value="ECO:0007669"/>
    <property type="project" value="InterPro"/>
</dbReference>
<dbReference type="PROSITE" id="PS51371">
    <property type="entry name" value="CBS"/>
    <property type="match status" value="2"/>
</dbReference>
<evidence type="ECO:0000313" key="6">
    <source>
        <dbReference type="EMBL" id="OLU45945.1"/>
    </source>
</evidence>
<gene>
    <name evidence="6" type="ORF">BO225_07550</name>
</gene>
<organism evidence="6 7">
    <name type="scientific">Dubosiella newyorkensis</name>
    <dbReference type="NCBI Taxonomy" id="1862672"/>
    <lineage>
        <taxon>Bacteria</taxon>
        <taxon>Bacillati</taxon>
        <taxon>Bacillota</taxon>
        <taxon>Erysipelotrichia</taxon>
        <taxon>Erysipelotrichales</taxon>
        <taxon>Erysipelotrichaceae</taxon>
        <taxon>Dubosiella</taxon>
    </lineage>
</organism>
<accession>A0A1U7NLT4</accession>
<feature type="transmembrane region" description="Helical" evidence="4">
    <location>
        <begin position="61"/>
        <end position="80"/>
    </location>
</feature>
<dbReference type="RefSeq" id="WP_076341659.1">
    <property type="nucleotide sequence ID" value="NZ_CAPDDE010000040.1"/>
</dbReference>
<keyword evidence="1" id="KW-0677">Repeat</keyword>
<dbReference type="InterPro" id="IPR036318">
    <property type="entry name" value="FAD-bd_PCMH-like_sf"/>
</dbReference>
<dbReference type="Proteomes" id="UP000186705">
    <property type="component" value="Unassembled WGS sequence"/>
</dbReference>
<feature type="domain" description="CBS" evidence="5">
    <location>
        <begin position="229"/>
        <end position="289"/>
    </location>
</feature>
<dbReference type="EMBL" id="MPKA01000078">
    <property type="protein sequence ID" value="OLU45945.1"/>
    <property type="molecule type" value="Genomic_DNA"/>
</dbReference>
<name>A0A1U7NLT4_9FIRM</name>
<feature type="transmembrane region" description="Helical" evidence="4">
    <location>
        <begin position="6"/>
        <end position="24"/>
    </location>
</feature>
<dbReference type="CDD" id="cd04590">
    <property type="entry name" value="CBS_pair_CorC_HlyC_assoc"/>
    <property type="match status" value="1"/>
</dbReference>
<keyword evidence="4" id="KW-1133">Transmembrane helix</keyword>
<dbReference type="Gene3D" id="3.30.465.10">
    <property type="match status" value="1"/>
</dbReference>
<evidence type="ECO:0000256" key="3">
    <source>
        <dbReference type="PROSITE-ProRule" id="PRU00703"/>
    </source>
</evidence>
<keyword evidence="4" id="KW-0472">Membrane</keyword>
<dbReference type="OrthoDB" id="9798188at2"/>
<feature type="transmembrane region" description="Helical" evidence="4">
    <location>
        <begin position="36"/>
        <end position="55"/>
    </location>
</feature>
<dbReference type="Gene3D" id="3.90.1280.20">
    <property type="match status" value="1"/>
</dbReference>
<dbReference type="Pfam" id="PF00571">
    <property type="entry name" value="CBS"/>
    <property type="match status" value="2"/>
</dbReference>
<keyword evidence="7" id="KW-1185">Reference proteome</keyword>
<dbReference type="Gene3D" id="3.10.580.10">
    <property type="entry name" value="CBS-domain"/>
    <property type="match status" value="1"/>
</dbReference>
<dbReference type="SUPFAM" id="SSF56176">
    <property type="entry name" value="FAD-binding/transporter-associated domain-like"/>
    <property type="match status" value="1"/>
</dbReference>
<dbReference type="PANTHER" id="PTHR43099:SF5">
    <property type="entry name" value="HLYC_CORC FAMILY TRANSPORTER"/>
    <property type="match status" value="1"/>
</dbReference>
<evidence type="ECO:0000313" key="7">
    <source>
        <dbReference type="Proteomes" id="UP000186705"/>
    </source>
</evidence>
<keyword evidence="4" id="KW-0812">Transmembrane</keyword>
<dbReference type="InterPro" id="IPR005170">
    <property type="entry name" value="Transptr-assoc_dom"/>
</dbReference>
<dbReference type="InterPro" id="IPR044751">
    <property type="entry name" value="Ion_transp-like_CBS"/>
</dbReference>
<comment type="caution">
    <text evidence="6">The sequence shown here is derived from an EMBL/GenBank/DDBJ whole genome shotgun (WGS) entry which is preliminary data.</text>
</comment>
<evidence type="ECO:0000259" key="5">
    <source>
        <dbReference type="PROSITE" id="PS51371"/>
    </source>
</evidence>
<feature type="domain" description="CBS" evidence="5">
    <location>
        <begin position="166"/>
        <end position="224"/>
    </location>
</feature>
<dbReference type="InterPro" id="IPR051676">
    <property type="entry name" value="UPF0053_domain"/>
</dbReference>
<dbReference type="InterPro" id="IPR000644">
    <property type="entry name" value="CBS_dom"/>
</dbReference>
<evidence type="ECO:0000256" key="2">
    <source>
        <dbReference type="ARBA" id="ARBA00023122"/>
    </source>
</evidence>
<dbReference type="Pfam" id="PF03471">
    <property type="entry name" value="CorC_HlyC"/>
    <property type="match status" value="1"/>
</dbReference>
<evidence type="ECO:0000256" key="4">
    <source>
        <dbReference type="SAM" id="Phobius"/>
    </source>
</evidence>
<dbReference type="InterPro" id="IPR016169">
    <property type="entry name" value="FAD-bd_PCMH_sub2"/>
</dbReference>
<protein>
    <recommendedName>
        <fullName evidence="5">CBS domain-containing protein</fullName>
    </recommendedName>
</protein>
<dbReference type="SMART" id="SM01091">
    <property type="entry name" value="CorC_HlyC"/>
    <property type="match status" value="1"/>
</dbReference>
<dbReference type="STRING" id="1862672.BO225_07550"/>
<dbReference type="InterPro" id="IPR046342">
    <property type="entry name" value="CBS_dom_sf"/>
</dbReference>
<dbReference type="GeneID" id="78275792"/>
<dbReference type="AlphaFoldDB" id="A0A1U7NLT4"/>
<proteinExistence type="predicted"/>
<dbReference type="SUPFAM" id="SSF54631">
    <property type="entry name" value="CBS-domain pair"/>
    <property type="match status" value="1"/>
</dbReference>
<keyword evidence="2 3" id="KW-0129">CBS domain</keyword>